<sequence>MYKIVSNVWLILALLFASVCGLKDLRKTGNITVAFFTDEQEESCNSKDTSKGLILTSSDTPTEYTCFNITDIFSQSNNTGFQPSWQQWVNKESGMNWTIHNNDDSDVISNANYSHIRVELLDVATEDQTGEDSSWVLYTYAFPDCQLLVGLENHQEDYPWYEASCQTEEGGECQHALKPIKSFAIRTRDQKEGCKTWAKLGSANRMERSSLPLVLAAVGLGIVFLVF</sequence>
<dbReference type="EMBL" id="JAAGWQ010000069">
    <property type="protein sequence ID" value="KAF5671269.1"/>
    <property type="molecule type" value="Genomic_DNA"/>
</dbReference>
<evidence type="ECO:0000313" key="3">
    <source>
        <dbReference type="EMBL" id="KAF5671269.1"/>
    </source>
</evidence>
<feature type="signal peptide" evidence="2">
    <location>
        <begin position="1"/>
        <end position="21"/>
    </location>
</feature>
<accession>A0A8H5WV67</accession>
<organism evidence="3 4">
    <name type="scientific">Fusarium heterosporum</name>
    <dbReference type="NCBI Taxonomy" id="42747"/>
    <lineage>
        <taxon>Eukaryota</taxon>
        <taxon>Fungi</taxon>
        <taxon>Dikarya</taxon>
        <taxon>Ascomycota</taxon>
        <taxon>Pezizomycotina</taxon>
        <taxon>Sordariomycetes</taxon>
        <taxon>Hypocreomycetidae</taxon>
        <taxon>Hypocreales</taxon>
        <taxon>Nectriaceae</taxon>
        <taxon>Fusarium</taxon>
        <taxon>Fusarium heterosporum species complex</taxon>
    </lineage>
</organism>
<keyword evidence="1" id="KW-1133">Transmembrane helix</keyword>
<dbReference type="OrthoDB" id="3878372at2759"/>
<feature type="chain" id="PRO_5034031401" evidence="2">
    <location>
        <begin position="22"/>
        <end position="227"/>
    </location>
</feature>
<dbReference type="AlphaFoldDB" id="A0A8H5WV67"/>
<evidence type="ECO:0000313" key="4">
    <source>
        <dbReference type="Proteomes" id="UP000567885"/>
    </source>
</evidence>
<evidence type="ECO:0000256" key="1">
    <source>
        <dbReference type="SAM" id="Phobius"/>
    </source>
</evidence>
<evidence type="ECO:0000256" key="2">
    <source>
        <dbReference type="SAM" id="SignalP"/>
    </source>
</evidence>
<keyword evidence="1" id="KW-0812">Transmembrane</keyword>
<proteinExistence type="predicted"/>
<dbReference type="Proteomes" id="UP000567885">
    <property type="component" value="Unassembled WGS sequence"/>
</dbReference>
<comment type="caution">
    <text evidence="3">The sequence shown here is derived from an EMBL/GenBank/DDBJ whole genome shotgun (WGS) entry which is preliminary data.</text>
</comment>
<protein>
    <submittedName>
        <fullName evidence="3">Uncharacterized protein</fullName>
    </submittedName>
</protein>
<keyword evidence="4" id="KW-1185">Reference proteome</keyword>
<reference evidence="3 4" key="1">
    <citation type="submission" date="2020-05" db="EMBL/GenBank/DDBJ databases">
        <title>Identification and distribution of gene clusters putatively required for synthesis of sphingolipid metabolism inhibitors in phylogenetically diverse species of the filamentous fungus Fusarium.</title>
        <authorList>
            <person name="Kim H.-S."/>
            <person name="Busman M."/>
            <person name="Brown D.W."/>
            <person name="Divon H."/>
            <person name="Uhlig S."/>
            <person name="Proctor R.H."/>
        </authorList>
    </citation>
    <scope>NUCLEOTIDE SEQUENCE [LARGE SCALE GENOMIC DNA]</scope>
    <source>
        <strain evidence="3 4">NRRL 20693</strain>
    </source>
</reference>
<gene>
    <name evidence="3" type="ORF">FHETE_4239</name>
</gene>
<keyword evidence="2" id="KW-0732">Signal</keyword>
<keyword evidence="1" id="KW-0472">Membrane</keyword>
<feature type="transmembrane region" description="Helical" evidence="1">
    <location>
        <begin position="209"/>
        <end position="226"/>
    </location>
</feature>
<name>A0A8H5WV67_FUSHE</name>